<evidence type="ECO:0000313" key="2">
    <source>
        <dbReference type="EMBL" id="NNT71732.1"/>
    </source>
</evidence>
<evidence type="ECO:0000313" key="3">
    <source>
        <dbReference type="Proteomes" id="UP000536509"/>
    </source>
</evidence>
<feature type="transmembrane region" description="Helical" evidence="1">
    <location>
        <begin position="18"/>
        <end position="37"/>
    </location>
</feature>
<accession>A0A7Y3VYN7</accession>
<gene>
    <name evidence="2" type="ORF">HKT18_05820</name>
</gene>
<sequence length="107" mass="12433">METSIYNQREKSSRFSTYLALGSFAIGTIILLFYMLFPGLMQLLVIGFFYVLFASLFNGVVLLNLLYQFCIYPKDREVLAIKMLIMLANIPIAILYFFIAMHQNYSF</sequence>
<comment type="caution">
    <text evidence="2">The sequence shown here is derived from an EMBL/GenBank/DDBJ whole genome shotgun (WGS) entry which is preliminary data.</text>
</comment>
<keyword evidence="1" id="KW-1133">Transmembrane helix</keyword>
<feature type="transmembrane region" description="Helical" evidence="1">
    <location>
        <begin position="43"/>
        <end position="67"/>
    </location>
</feature>
<dbReference type="AlphaFoldDB" id="A0A7Y3VYN7"/>
<reference evidence="2 3" key="1">
    <citation type="submission" date="2020-05" db="EMBL/GenBank/DDBJ databases">
        <title>Draft genome of Flavobacterium sp. IMCC34852.</title>
        <authorList>
            <person name="Song J."/>
            <person name="Cho J.-C."/>
        </authorList>
    </citation>
    <scope>NUCLEOTIDE SEQUENCE [LARGE SCALE GENOMIC DNA]</scope>
    <source>
        <strain evidence="2 3">IMCC34852</strain>
    </source>
</reference>
<dbReference type="EMBL" id="JABEVX010000002">
    <property type="protein sequence ID" value="NNT71732.1"/>
    <property type="molecule type" value="Genomic_DNA"/>
</dbReference>
<protein>
    <submittedName>
        <fullName evidence="2">Uncharacterized protein</fullName>
    </submittedName>
</protein>
<dbReference type="Proteomes" id="UP000536509">
    <property type="component" value="Unassembled WGS sequence"/>
</dbReference>
<keyword evidence="1" id="KW-0812">Transmembrane</keyword>
<evidence type="ECO:0000256" key="1">
    <source>
        <dbReference type="SAM" id="Phobius"/>
    </source>
</evidence>
<name>A0A7Y3VYN7_9FLAO</name>
<proteinExistence type="predicted"/>
<keyword evidence="1" id="KW-0472">Membrane</keyword>
<feature type="transmembrane region" description="Helical" evidence="1">
    <location>
        <begin position="79"/>
        <end position="99"/>
    </location>
</feature>
<organism evidence="2 3">
    <name type="scientific">Flavobacterium rivulicola</name>
    <dbReference type="NCBI Taxonomy" id="2732161"/>
    <lineage>
        <taxon>Bacteria</taxon>
        <taxon>Pseudomonadati</taxon>
        <taxon>Bacteroidota</taxon>
        <taxon>Flavobacteriia</taxon>
        <taxon>Flavobacteriales</taxon>
        <taxon>Flavobacteriaceae</taxon>
        <taxon>Flavobacterium</taxon>
    </lineage>
</organism>
<keyword evidence="3" id="KW-1185">Reference proteome</keyword>
<dbReference type="RefSeq" id="WP_171221911.1">
    <property type="nucleotide sequence ID" value="NZ_CP121446.1"/>
</dbReference>